<dbReference type="Gene3D" id="3.40.50.300">
    <property type="entry name" value="P-loop containing nucleotide triphosphate hydrolases"/>
    <property type="match status" value="1"/>
</dbReference>
<dbReference type="Pfam" id="PF04564">
    <property type="entry name" value="U-box"/>
    <property type="match status" value="2"/>
</dbReference>
<evidence type="ECO:0000313" key="4">
    <source>
        <dbReference type="Proteomes" id="UP000604046"/>
    </source>
</evidence>
<feature type="domain" description="U-box" evidence="1">
    <location>
        <begin position="19"/>
        <end position="99"/>
    </location>
</feature>
<keyword evidence="4" id="KW-1185">Reference proteome</keyword>
<protein>
    <submittedName>
        <fullName evidence="3">Dnm1l protein</fullName>
    </submittedName>
</protein>
<dbReference type="Proteomes" id="UP000604046">
    <property type="component" value="Unassembled WGS sequence"/>
</dbReference>
<dbReference type="InterPro" id="IPR027417">
    <property type="entry name" value="P-loop_NTPase"/>
</dbReference>
<dbReference type="EMBL" id="CAJNDS010002430">
    <property type="protein sequence ID" value="CAE7470785.1"/>
    <property type="molecule type" value="Genomic_DNA"/>
</dbReference>
<organism evidence="3 4">
    <name type="scientific">Symbiodinium natans</name>
    <dbReference type="NCBI Taxonomy" id="878477"/>
    <lineage>
        <taxon>Eukaryota</taxon>
        <taxon>Sar</taxon>
        <taxon>Alveolata</taxon>
        <taxon>Dinophyceae</taxon>
        <taxon>Suessiales</taxon>
        <taxon>Symbiodiniaceae</taxon>
        <taxon>Symbiodinium</taxon>
    </lineage>
</organism>
<dbReference type="PROSITE" id="PS51886">
    <property type="entry name" value="TLDC"/>
    <property type="match status" value="3"/>
</dbReference>
<dbReference type="CDD" id="cd16655">
    <property type="entry name" value="RING-Ubox_WDSUB1-like"/>
    <property type="match status" value="1"/>
</dbReference>
<name>A0A812S8R8_9DINO</name>
<evidence type="ECO:0000259" key="1">
    <source>
        <dbReference type="PROSITE" id="PS51698"/>
    </source>
</evidence>
<dbReference type="InterPro" id="IPR003613">
    <property type="entry name" value="Ubox_domain"/>
</dbReference>
<dbReference type="PROSITE" id="PS51698">
    <property type="entry name" value="U_BOX"/>
    <property type="match status" value="1"/>
</dbReference>
<dbReference type="InterPro" id="IPR001401">
    <property type="entry name" value="Dynamin_GTPase"/>
</dbReference>
<dbReference type="SMART" id="SM00053">
    <property type="entry name" value="DYNc"/>
    <property type="match status" value="1"/>
</dbReference>
<dbReference type="SUPFAM" id="SSF52540">
    <property type="entry name" value="P-loop containing nucleoside triphosphate hydrolases"/>
    <property type="match status" value="1"/>
</dbReference>
<dbReference type="Gene3D" id="3.30.40.10">
    <property type="entry name" value="Zinc/RING finger domain, C3HC4 (zinc finger)"/>
    <property type="match status" value="2"/>
</dbReference>
<dbReference type="GO" id="GO:0004842">
    <property type="term" value="F:ubiquitin-protein transferase activity"/>
    <property type="evidence" value="ECO:0007669"/>
    <property type="project" value="InterPro"/>
</dbReference>
<dbReference type="SUPFAM" id="SSF57850">
    <property type="entry name" value="RING/U-box"/>
    <property type="match status" value="2"/>
</dbReference>
<dbReference type="InterPro" id="IPR045063">
    <property type="entry name" value="Dynamin_N"/>
</dbReference>
<dbReference type="InterPro" id="IPR013083">
    <property type="entry name" value="Znf_RING/FYVE/PHD"/>
</dbReference>
<comment type="caution">
    <text evidence="3">The sequence shown here is derived from an EMBL/GenBank/DDBJ whole genome shotgun (WGS) entry which is preliminary data.</text>
</comment>
<dbReference type="OrthoDB" id="415706at2759"/>
<dbReference type="Pfam" id="PF07534">
    <property type="entry name" value="TLD"/>
    <property type="match status" value="3"/>
</dbReference>
<dbReference type="GO" id="GO:0003924">
    <property type="term" value="F:GTPase activity"/>
    <property type="evidence" value="ECO:0007669"/>
    <property type="project" value="InterPro"/>
</dbReference>
<proteinExistence type="predicted"/>
<dbReference type="InterPro" id="IPR022812">
    <property type="entry name" value="Dynamin"/>
</dbReference>
<feature type="domain" description="TLDc" evidence="2">
    <location>
        <begin position="1278"/>
        <end position="1447"/>
    </location>
</feature>
<sequence length="1447" mass="160586">MSTGSSAFSPRSRVSQALDLPSSLVCPLSLQLFEDPVTVEPENPAQGANTFERQEIQAWFRQGRQTDPLTNLALKSQQLTPNLAVRKLVEEFRDKHRELAAALKDLDDKYRIAQVTAESSRSAVVPLRFLCKITNAIMKIPVRAKDGFVYDEAAFLAHVRDCRSRGVPITSPTTKDPMEESYEDGAELAKEIKQFLATTFNARATPELANGSSMINLSSLFSALDDLQDVLVETLGSWEPPFLVVFGAESVGKSSLLQRLSLLPFFPTDKVRCTKMPLKVKIRRATSPGPAYLQIYDVKNKTYTGEPKTISLQTSEAEIAEQTREFLNRAGQEDKICMDFELHVTAISVTLPPMNLVDLPGIISIDPVLKEKTEELLKRYVQASSKDIFLAVSSANSAPSDWTSIRLVREHGLVDRSVGVITNCDRLKADDDEDQLLRSWLSNQAGEGFMPLEPHGYVAVVNEKCGKVKQGESYADWMRRRAENELRVFNDNLQMQDCVEEGKASMQALLDRIGRMYSWHVVHNWLPLTAKKLMQVWHGCCEELTALGLPRSSGDLEGEALQRLKAAALAEVRSRLEPVVSRTRSFFHEEIAKPMQEYLFKQLGDLEEEAVNVLELDLHLRNASHKICQGLPLKPLPATFADELRKMMSGLLDRKEDSAFKLERLPGLAQRLQQNLHAQMPKLDVDKVRAQITEYLKTALTPEVSAVLKANAAEFPAGTLKMKVDKATVSMVCLNFLGKAFEAISTDEALEERILVPALKDQEQEAGHHARERIYARMELCAKSLLKLADMHRKHTDSEDGDLLEQWWPFDALGPVCLTLQGNRREDSGFRDEACNLVATAMFKRLLQMSGSRAKFKVDVRSSLDPAVASQAPAGFGSKGALCEVQDVDGAKGFRAVEFPAQLIPWTWVEVTNVDSVLLDRWYEDLVAMLRCPGSESVRLELLFRASRDGHTPQAFHQRCDNQGPTVVVAKSQGGHLFGGFTEVSWDSSNQWKQCGQSFLFRLSGPGNVQPSKHPIKKNGNVNGISCINTTGPAFGGSDGVNMQIVRYQDQMSKVHFPNFGSSYTPGNLSCLAEGPKDVLAIDYEVFRVSISLPYSLLLDVDSSDRLLSMLPPGVYSGAFRLLFRASRDGHTPQAFHQRCDNQGPTVVVSKSQGGHLFGGFTEVAWDSSGQWKHSGQSFLFRLSGPGGIQPSKHPIYQNHQNGVRCRPNEFPQFGSDMTFSQNGGQTKASFNDFGNTYNRQTASGADGKVEYLAEARQDVTVADFEVFQCQFEFSDSALLGPDAYVLISMLPPGYSSNNRRLLFRASRDGNTPQAFHQRCDNRGPTVVVAKSQGGHLFGGFTEVPWDSSNQWKFSYQSFLFRLSGPGGVEPSKHPIYQNHQNGIYCYPASEPAFGGGHDMLIQSSRVTFNIGNTYNPQSVLGNGGSFNCLAESKSAQLVDYEVFALQ</sequence>
<evidence type="ECO:0000313" key="3">
    <source>
        <dbReference type="EMBL" id="CAE7470785.1"/>
    </source>
</evidence>
<feature type="domain" description="TLDc" evidence="2">
    <location>
        <begin position="916"/>
        <end position="1090"/>
    </location>
</feature>
<dbReference type="InterPro" id="IPR006571">
    <property type="entry name" value="TLDc_dom"/>
</dbReference>
<dbReference type="GO" id="GO:0005525">
    <property type="term" value="F:GTP binding"/>
    <property type="evidence" value="ECO:0007669"/>
    <property type="project" value="InterPro"/>
</dbReference>
<dbReference type="Pfam" id="PF00350">
    <property type="entry name" value="Dynamin_N"/>
    <property type="match status" value="1"/>
</dbReference>
<dbReference type="PANTHER" id="PTHR23354">
    <property type="entry name" value="NUCLEOLAR PROTEIN 7/ESTROGEN RECEPTOR COACTIVATOR-RELATED"/>
    <property type="match status" value="1"/>
</dbReference>
<evidence type="ECO:0000259" key="2">
    <source>
        <dbReference type="PROSITE" id="PS51886"/>
    </source>
</evidence>
<dbReference type="GO" id="GO:0016567">
    <property type="term" value="P:protein ubiquitination"/>
    <property type="evidence" value="ECO:0007669"/>
    <property type="project" value="InterPro"/>
</dbReference>
<reference evidence="3" key="1">
    <citation type="submission" date="2021-02" db="EMBL/GenBank/DDBJ databases">
        <authorList>
            <person name="Dougan E. K."/>
            <person name="Rhodes N."/>
            <person name="Thang M."/>
            <person name="Chan C."/>
        </authorList>
    </citation>
    <scope>NUCLEOTIDE SEQUENCE</scope>
</reference>
<gene>
    <name evidence="3" type="primary">dnm1l</name>
    <name evidence="3" type="ORF">SNAT2548_LOCUS26415</name>
</gene>
<accession>A0A812S8R8</accession>
<dbReference type="SMART" id="SM00584">
    <property type="entry name" value="TLDc"/>
    <property type="match status" value="3"/>
</dbReference>
<dbReference type="PRINTS" id="PR00195">
    <property type="entry name" value="DYNAMIN"/>
</dbReference>
<feature type="domain" description="TLDc" evidence="2">
    <location>
        <begin position="1097"/>
        <end position="1271"/>
    </location>
</feature>
<dbReference type="SMART" id="SM00504">
    <property type="entry name" value="Ubox"/>
    <property type="match status" value="2"/>
</dbReference>